<evidence type="ECO:0000256" key="5">
    <source>
        <dbReference type="SAM" id="MobiDB-lite"/>
    </source>
</evidence>
<gene>
    <name evidence="7" type="ORF">M430DRAFT_36204</name>
</gene>
<evidence type="ECO:0000256" key="2">
    <source>
        <dbReference type="ARBA" id="ARBA00023136"/>
    </source>
</evidence>
<feature type="transmembrane region" description="Helical" evidence="6">
    <location>
        <begin position="126"/>
        <end position="143"/>
    </location>
</feature>
<dbReference type="GeneID" id="36574971"/>
<evidence type="ECO:0000256" key="6">
    <source>
        <dbReference type="SAM" id="Phobius"/>
    </source>
</evidence>
<evidence type="ECO:0000256" key="4">
    <source>
        <dbReference type="ARBA" id="ARBA00046271"/>
    </source>
</evidence>
<dbReference type="PANTHER" id="PTHR12652">
    <property type="entry name" value="PEROXISOMAL BIOGENESIS FACTOR 11"/>
    <property type="match status" value="1"/>
</dbReference>
<accession>A0A2T3AWE6</accession>
<dbReference type="InterPro" id="IPR008733">
    <property type="entry name" value="PEX11"/>
</dbReference>
<dbReference type="EMBL" id="KZ679014">
    <property type="protein sequence ID" value="PSS13006.1"/>
    <property type="molecule type" value="Genomic_DNA"/>
</dbReference>
<dbReference type="InParanoid" id="A0A2T3AWE6"/>
<evidence type="ECO:0000256" key="1">
    <source>
        <dbReference type="ARBA" id="ARBA00022593"/>
    </source>
</evidence>
<dbReference type="Pfam" id="PF05648">
    <property type="entry name" value="PEX11"/>
    <property type="match status" value="1"/>
</dbReference>
<sequence>MSFKQFLLFATDATGLEKLLRLLQCLSQILSGLASTSGDVLFWNHTRRQFALGRRYLRFFRVFECISRMSDVYFQTAAGGWEILFGVLKWGFLGGFLGLESLTLLDAMGVYPVSWAASAMLEANKLWFYSLVCSIALGILQLSSSTEDSKSKKGEKSKGKAAAVGERGKDGKGQRMGKEELQRVKIRLVADCFDLLVPGFVTGWIPVGTVVAGFAGVVSTTLSSKDIWDRFG</sequence>
<dbReference type="GO" id="GO:0016559">
    <property type="term" value="P:peroxisome fission"/>
    <property type="evidence" value="ECO:0007669"/>
    <property type="project" value="InterPro"/>
</dbReference>
<keyword evidence="8" id="KW-1185">Reference proteome</keyword>
<evidence type="ECO:0000313" key="7">
    <source>
        <dbReference type="EMBL" id="PSS13006.1"/>
    </source>
</evidence>
<keyword evidence="1" id="KW-0962">Peroxisome biogenesis</keyword>
<proteinExistence type="predicted"/>
<dbReference type="STRING" id="857342.A0A2T3AWE6"/>
<evidence type="ECO:0000256" key="3">
    <source>
        <dbReference type="ARBA" id="ARBA00023140"/>
    </source>
</evidence>
<keyword evidence="2 6" id="KW-0472">Membrane</keyword>
<dbReference type="PANTHER" id="PTHR12652:SF23">
    <property type="entry name" value="MICROBODY (PEROXISOME) PROLIFERATION PROTEIN PEROXIN 11B (EUROFUNG)"/>
    <property type="match status" value="1"/>
</dbReference>
<dbReference type="RefSeq" id="XP_024718997.1">
    <property type="nucleotide sequence ID" value="XM_024866890.1"/>
</dbReference>
<keyword evidence="3" id="KW-0576">Peroxisome</keyword>
<dbReference type="AlphaFoldDB" id="A0A2T3AWE6"/>
<evidence type="ECO:0000313" key="8">
    <source>
        <dbReference type="Proteomes" id="UP000241818"/>
    </source>
</evidence>
<dbReference type="GO" id="GO:0005778">
    <property type="term" value="C:peroxisomal membrane"/>
    <property type="evidence" value="ECO:0007669"/>
    <property type="project" value="UniProtKB-SubCell"/>
</dbReference>
<feature type="compositionally biased region" description="Basic and acidic residues" evidence="5">
    <location>
        <begin position="148"/>
        <end position="158"/>
    </location>
</feature>
<protein>
    <submittedName>
        <fullName evidence="7">Uncharacterized protein</fullName>
    </submittedName>
</protein>
<dbReference type="OrthoDB" id="3636394at2759"/>
<reference evidence="7 8" key="1">
    <citation type="journal article" date="2018" name="New Phytol.">
        <title>Comparative genomics and transcriptomics depict ericoid mycorrhizal fungi as versatile saprotrophs and plant mutualists.</title>
        <authorList>
            <person name="Martino E."/>
            <person name="Morin E."/>
            <person name="Grelet G.A."/>
            <person name="Kuo A."/>
            <person name="Kohler A."/>
            <person name="Daghino S."/>
            <person name="Barry K.W."/>
            <person name="Cichocki N."/>
            <person name="Clum A."/>
            <person name="Dockter R.B."/>
            <person name="Hainaut M."/>
            <person name="Kuo R.C."/>
            <person name="LaButti K."/>
            <person name="Lindahl B.D."/>
            <person name="Lindquist E.A."/>
            <person name="Lipzen A."/>
            <person name="Khouja H.R."/>
            <person name="Magnuson J."/>
            <person name="Murat C."/>
            <person name="Ohm R.A."/>
            <person name="Singer S.W."/>
            <person name="Spatafora J.W."/>
            <person name="Wang M."/>
            <person name="Veneault-Fourrey C."/>
            <person name="Henrissat B."/>
            <person name="Grigoriev I.V."/>
            <person name="Martin F.M."/>
            <person name="Perotto S."/>
        </authorList>
    </citation>
    <scope>NUCLEOTIDE SEQUENCE [LARGE SCALE GENOMIC DNA]</scope>
    <source>
        <strain evidence="7 8">ATCC 22711</strain>
    </source>
</reference>
<dbReference type="Proteomes" id="UP000241818">
    <property type="component" value="Unassembled WGS sequence"/>
</dbReference>
<keyword evidence="6" id="KW-1133">Transmembrane helix</keyword>
<comment type="subcellular location">
    <subcellularLocation>
        <location evidence="4">Peroxisome membrane</location>
    </subcellularLocation>
</comment>
<feature type="region of interest" description="Disordered" evidence="5">
    <location>
        <begin position="148"/>
        <end position="176"/>
    </location>
</feature>
<keyword evidence="6" id="KW-0812">Transmembrane</keyword>
<name>A0A2T3AWE6_AMORE</name>
<feature type="transmembrane region" description="Helical" evidence="6">
    <location>
        <begin position="90"/>
        <end position="114"/>
    </location>
</feature>
<feature type="compositionally biased region" description="Basic and acidic residues" evidence="5">
    <location>
        <begin position="166"/>
        <end position="176"/>
    </location>
</feature>
<organism evidence="7 8">
    <name type="scientific">Amorphotheca resinae ATCC 22711</name>
    <dbReference type="NCBI Taxonomy" id="857342"/>
    <lineage>
        <taxon>Eukaryota</taxon>
        <taxon>Fungi</taxon>
        <taxon>Dikarya</taxon>
        <taxon>Ascomycota</taxon>
        <taxon>Pezizomycotina</taxon>
        <taxon>Leotiomycetes</taxon>
        <taxon>Helotiales</taxon>
        <taxon>Amorphothecaceae</taxon>
        <taxon>Amorphotheca</taxon>
    </lineage>
</organism>